<proteinExistence type="predicted"/>
<feature type="region of interest" description="Disordered" evidence="1">
    <location>
        <begin position="1"/>
        <end position="40"/>
    </location>
</feature>
<name>A0AA88D7F5_FICCA</name>
<evidence type="ECO:0000256" key="1">
    <source>
        <dbReference type="SAM" id="MobiDB-lite"/>
    </source>
</evidence>
<comment type="caution">
    <text evidence="2">The sequence shown here is derived from an EMBL/GenBank/DDBJ whole genome shotgun (WGS) entry which is preliminary data.</text>
</comment>
<sequence>MHKIPSKLAEILHASEESDIPRKTEMSEGNEQPPDTSYTKTSCFGSSEYFFMKFFMKLSGLPSSDGRREASSPTSLN</sequence>
<organism evidence="2 3">
    <name type="scientific">Ficus carica</name>
    <name type="common">Common fig</name>
    <dbReference type="NCBI Taxonomy" id="3494"/>
    <lineage>
        <taxon>Eukaryota</taxon>
        <taxon>Viridiplantae</taxon>
        <taxon>Streptophyta</taxon>
        <taxon>Embryophyta</taxon>
        <taxon>Tracheophyta</taxon>
        <taxon>Spermatophyta</taxon>
        <taxon>Magnoliopsida</taxon>
        <taxon>eudicotyledons</taxon>
        <taxon>Gunneridae</taxon>
        <taxon>Pentapetalae</taxon>
        <taxon>rosids</taxon>
        <taxon>fabids</taxon>
        <taxon>Rosales</taxon>
        <taxon>Moraceae</taxon>
        <taxon>Ficeae</taxon>
        <taxon>Ficus</taxon>
    </lineage>
</organism>
<protein>
    <submittedName>
        <fullName evidence="2">Uncharacterized protein</fullName>
    </submittedName>
</protein>
<dbReference type="EMBL" id="BTGU01000018">
    <property type="protein sequence ID" value="GMN44427.1"/>
    <property type="molecule type" value="Genomic_DNA"/>
</dbReference>
<dbReference type="AlphaFoldDB" id="A0AA88D7F5"/>
<feature type="compositionally biased region" description="Basic and acidic residues" evidence="1">
    <location>
        <begin position="13"/>
        <end position="26"/>
    </location>
</feature>
<dbReference type="Proteomes" id="UP001187192">
    <property type="component" value="Unassembled WGS sequence"/>
</dbReference>
<feature type="compositionally biased region" description="Polar residues" evidence="1">
    <location>
        <begin position="27"/>
        <end position="40"/>
    </location>
</feature>
<accession>A0AA88D7F5</accession>
<reference evidence="2" key="1">
    <citation type="submission" date="2023-07" db="EMBL/GenBank/DDBJ databases">
        <title>draft genome sequence of fig (Ficus carica).</title>
        <authorList>
            <person name="Takahashi T."/>
            <person name="Nishimura K."/>
        </authorList>
    </citation>
    <scope>NUCLEOTIDE SEQUENCE</scope>
</reference>
<gene>
    <name evidence="2" type="ORF">TIFTF001_013622</name>
</gene>
<evidence type="ECO:0000313" key="2">
    <source>
        <dbReference type="EMBL" id="GMN44427.1"/>
    </source>
</evidence>
<keyword evidence="3" id="KW-1185">Reference proteome</keyword>
<evidence type="ECO:0000313" key="3">
    <source>
        <dbReference type="Proteomes" id="UP001187192"/>
    </source>
</evidence>